<dbReference type="SUPFAM" id="SSF56808">
    <property type="entry name" value="Ribosomal protein L1"/>
    <property type="match status" value="1"/>
</dbReference>
<dbReference type="Proteomes" id="UP001202479">
    <property type="component" value="Unassembled WGS sequence"/>
</dbReference>
<sequence length="389" mass="43502">MAKTRSKGSASPVVDKVQRSSKVTKPQKAAKKVEVKAPSSEVTTTDVPSSVVIPEKVSRKALSELTKFLLREGSKSTLSDRKSQLFEDDDTSDRTAYLTIESKKFFSGKPQFKPKTIKLTKPIYNESDVKTCLIVRDEIVKSNGDIEKIEEASLNTLENILPVSVIKTNYKSFESRRQLYSEYDLFLVDDAVLNSMPKLLGKVFYKTNKIPIPIRVTTSSNNKELSLQTLKNQLEKCLHSTHYLPPQGTIISIKIGYISGDDDGEKDAPVFSKEDLVKNINDVVSAFDIDTVKTIMLKTVTSPALPLFYTDKLYDEDLDVLKETPSDKEVEKTSKGESAFEKTLLELADAQTVGKVLGKKLRDDKKKKKSKSIKKSSTKSIKDKVQQSE</sequence>
<evidence type="ECO:0000256" key="1">
    <source>
        <dbReference type="SAM" id="MobiDB-lite"/>
    </source>
</evidence>
<feature type="compositionally biased region" description="Basic and acidic residues" evidence="1">
    <location>
        <begin position="380"/>
        <end position="389"/>
    </location>
</feature>
<organism evidence="2 3">
    <name type="scientific">Candida oxycetoniae</name>
    <dbReference type="NCBI Taxonomy" id="497107"/>
    <lineage>
        <taxon>Eukaryota</taxon>
        <taxon>Fungi</taxon>
        <taxon>Dikarya</taxon>
        <taxon>Ascomycota</taxon>
        <taxon>Saccharomycotina</taxon>
        <taxon>Pichiomycetes</taxon>
        <taxon>Debaryomycetaceae</taxon>
        <taxon>Candida/Lodderomyces clade</taxon>
        <taxon>Candida</taxon>
    </lineage>
</organism>
<keyword evidence="3" id="KW-1185">Reference proteome</keyword>
<accession>A0AAI9SY05</accession>
<dbReference type="Pfam" id="PF00687">
    <property type="entry name" value="Ribosomal_L1"/>
    <property type="match status" value="1"/>
</dbReference>
<feature type="region of interest" description="Disordered" evidence="1">
    <location>
        <begin position="361"/>
        <end position="389"/>
    </location>
</feature>
<dbReference type="CDD" id="cd00403">
    <property type="entry name" value="Ribosomal_L1"/>
    <property type="match status" value="1"/>
</dbReference>
<dbReference type="EMBL" id="JAHUZD010000060">
    <property type="protein sequence ID" value="KAI3405177.2"/>
    <property type="molecule type" value="Genomic_DNA"/>
</dbReference>
<comment type="caution">
    <text evidence="2">The sequence shown here is derived from an EMBL/GenBank/DDBJ whole genome shotgun (WGS) entry which is preliminary data.</text>
</comment>
<feature type="region of interest" description="Disordered" evidence="1">
    <location>
        <begin position="1"/>
        <end position="49"/>
    </location>
</feature>
<dbReference type="Gene3D" id="3.40.50.790">
    <property type="match status" value="1"/>
</dbReference>
<dbReference type="AlphaFoldDB" id="A0AAI9SY05"/>
<gene>
    <name evidence="2" type="ORF">KGF56_002015</name>
</gene>
<dbReference type="InterPro" id="IPR028364">
    <property type="entry name" value="Ribosomal_uL1/biogenesis"/>
</dbReference>
<dbReference type="InterPro" id="IPR016095">
    <property type="entry name" value="Ribosomal_uL1_3-a/b-sand"/>
</dbReference>
<dbReference type="RefSeq" id="XP_049180922.1">
    <property type="nucleotide sequence ID" value="XM_049323199.1"/>
</dbReference>
<dbReference type="GeneID" id="73379632"/>
<name>A0AAI9SY05_9ASCO</name>
<dbReference type="InterPro" id="IPR023674">
    <property type="entry name" value="Ribosomal_uL1-like"/>
</dbReference>
<evidence type="ECO:0000313" key="2">
    <source>
        <dbReference type="EMBL" id="KAI3405177.2"/>
    </source>
</evidence>
<proteinExistence type="predicted"/>
<reference evidence="2" key="1">
    <citation type="journal article" date="2022" name="DNA Res.">
        <title>Genome analysis of five recently described species of the CUG-Ser clade uncovers Candida theae as a new hybrid lineage with pathogenic potential in the Candida parapsilosis species complex.</title>
        <authorList>
            <person name="Mixao V."/>
            <person name="Del Olmo V."/>
            <person name="Hegedusova E."/>
            <person name="Saus E."/>
            <person name="Pryszcz L."/>
            <person name="Cillingova A."/>
            <person name="Nosek J."/>
            <person name="Gabaldon T."/>
        </authorList>
    </citation>
    <scope>NUCLEOTIDE SEQUENCE</scope>
    <source>
        <strain evidence="2">CBS 10844</strain>
    </source>
</reference>
<evidence type="ECO:0000313" key="3">
    <source>
        <dbReference type="Proteomes" id="UP001202479"/>
    </source>
</evidence>
<protein>
    <submittedName>
        <fullName evidence="2">CIC1</fullName>
    </submittedName>
</protein>
<feature type="compositionally biased region" description="Basic residues" evidence="1">
    <location>
        <begin position="365"/>
        <end position="377"/>
    </location>
</feature>